<feature type="region of interest" description="Disordered" evidence="1">
    <location>
        <begin position="1"/>
        <end position="42"/>
    </location>
</feature>
<accession>A0A0W8FDZ9</accession>
<evidence type="ECO:0000313" key="2">
    <source>
        <dbReference type="EMBL" id="KUG19066.1"/>
    </source>
</evidence>
<dbReference type="AlphaFoldDB" id="A0A0W8FDZ9"/>
<feature type="compositionally biased region" description="Basic and acidic residues" evidence="1">
    <location>
        <begin position="1"/>
        <end position="15"/>
    </location>
</feature>
<name>A0A0W8FDZ9_9ZZZZ</name>
<comment type="caution">
    <text evidence="2">The sequence shown here is derived from an EMBL/GenBank/DDBJ whole genome shotgun (WGS) entry which is preliminary data.</text>
</comment>
<protein>
    <submittedName>
        <fullName evidence="2">Uncharacterized protein</fullName>
    </submittedName>
</protein>
<organism evidence="2">
    <name type="scientific">hydrocarbon metagenome</name>
    <dbReference type="NCBI Taxonomy" id="938273"/>
    <lineage>
        <taxon>unclassified sequences</taxon>
        <taxon>metagenomes</taxon>
        <taxon>ecological metagenomes</taxon>
    </lineage>
</organism>
<proteinExistence type="predicted"/>
<reference evidence="2" key="1">
    <citation type="journal article" date="2015" name="Proc. Natl. Acad. Sci. U.S.A.">
        <title>Networks of energetic and metabolic interactions define dynamics in microbial communities.</title>
        <authorList>
            <person name="Embree M."/>
            <person name="Liu J.K."/>
            <person name="Al-Bassam M.M."/>
            <person name="Zengler K."/>
        </authorList>
    </citation>
    <scope>NUCLEOTIDE SEQUENCE</scope>
</reference>
<sequence length="42" mass="4600">MKIDENDRGIMDPADRGGIIMGNPLPLMRPDAMTGGKPCMRQ</sequence>
<gene>
    <name evidence="2" type="ORF">ASZ90_011223</name>
</gene>
<dbReference type="EMBL" id="LNQE01001332">
    <property type="protein sequence ID" value="KUG19066.1"/>
    <property type="molecule type" value="Genomic_DNA"/>
</dbReference>
<evidence type="ECO:0000256" key="1">
    <source>
        <dbReference type="SAM" id="MobiDB-lite"/>
    </source>
</evidence>